<feature type="domain" description="U3 small nucleolar RNA-associated protein 20 N-terminal" evidence="1">
    <location>
        <begin position="332"/>
        <end position="600"/>
    </location>
</feature>
<dbReference type="GO" id="GO:0030686">
    <property type="term" value="C:90S preribosome"/>
    <property type="evidence" value="ECO:0007669"/>
    <property type="project" value="TreeGrafter"/>
</dbReference>
<dbReference type="PANTHER" id="PTHR17695">
    <property type="entry name" value="SMALL SUBUNIT PROCESSOME COMPONENT 20 HOMOLOG"/>
    <property type="match status" value="1"/>
</dbReference>
<dbReference type="STRING" id="34506.A0A090N072"/>
<evidence type="ECO:0000313" key="4">
    <source>
        <dbReference type="WBParaSite" id="SRAE_2000481400.1"/>
    </source>
</evidence>
<dbReference type="CTD" id="36382553"/>
<accession>A0A090N072</accession>
<evidence type="ECO:0000313" key="5">
    <source>
        <dbReference type="WormBase" id="SRAE_2000481400"/>
    </source>
</evidence>
<evidence type="ECO:0000313" key="3">
    <source>
        <dbReference type="Proteomes" id="UP000035682"/>
    </source>
</evidence>
<dbReference type="InterPro" id="IPR011430">
    <property type="entry name" value="UTP20_N"/>
</dbReference>
<reference evidence="2 3" key="1">
    <citation type="submission" date="2014-09" db="EMBL/GenBank/DDBJ databases">
        <authorList>
            <person name="Martin A.A."/>
        </authorList>
    </citation>
    <scope>NUCLEOTIDE SEQUENCE</scope>
    <source>
        <strain evidence="3">ED321</strain>
        <strain evidence="2">ED321 Heterogonic</strain>
    </source>
</reference>
<gene>
    <name evidence="2 4 5" type="ORF">SRAE_2000481400</name>
</gene>
<reference evidence="4" key="2">
    <citation type="submission" date="2020-12" db="UniProtKB">
        <authorList>
            <consortium name="WormBaseParasite"/>
        </authorList>
    </citation>
    <scope>IDENTIFICATION</scope>
</reference>
<sequence length="636" mass="75239">MFRMPTNEELNKTLERYINELQECTTDDLVKLSEIEETLRNENALDYKLLHTKNLIDFCEKNFDCCLGYDLLNEKAKEEDLTDFITISFCKNSLLSCHSSTRLIALEFLKKFNHANGEYLDYLISGEKQIADLNYFQEKAKIFRKLQYGNHKKFITNSEDEEIILHVLLAQYSVNFSIFWPKIDEIVTTYARGMEGNKFYNIWKSFYDFTTKNKDIDPYAVSNIISSKKNKNQNRGDRYLIRLSLVKTLSFSVSVMENNFVDIVNLLSDLYFKEFKCKDPNLFLTVNLINPIIKEKEIPLDEALAHGRAIKTKDTVIEFCNHLARIPKLFAHDKKNIVKDIVDHMLLDGDSRLLNPAISVIKNFRYKYVHSYIETFEGLGDQHKFKNTLLKFQLAFDELSTDKFVHDNHRSELMKLIVKILYGKIIHSKADLRKSIFQFLAVLNKDEVNMFLELIYKKIINYFGKYFENNNFNVEKFENDCLNFDMHSFINPYIIKNMLDYTGLIIQNMRMKLSPENIIHISDVCLLMLACVTKYFEFFKKIEKEDSNISDEIHIDFKYNGMLKDIRKQVTQIWVQIFSNFGHQPFLTESKFKFFWNELVTKHTAMKIKPYLKVFQSFVCLHRYATIIQFEDCIEE</sequence>
<dbReference type="AlphaFoldDB" id="A0A090N072"/>
<dbReference type="Pfam" id="PF07539">
    <property type="entry name" value="UTP20_N"/>
    <property type="match status" value="1"/>
</dbReference>
<evidence type="ECO:0000313" key="2">
    <source>
        <dbReference type="EMBL" id="CEF70180.1"/>
    </source>
</evidence>
<dbReference type="PANTHER" id="PTHR17695:SF11">
    <property type="entry name" value="SMALL SUBUNIT PROCESSOME COMPONENT 20 HOMOLOG"/>
    <property type="match status" value="1"/>
</dbReference>
<dbReference type="Proteomes" id="UP000035682">
    <property type="component" value="Unplaced"/>
</dbReference>
<dbReference type="RefSeq" id="XP_024509379.1">
    <property type="nucleotide sequence ID" value="XM_024643742.1"/>
</dbReference>
<name>A0A090N072_STRRB</name>
<dbReference type="WBParaSite" id="SRAE_2000481400.1">
    <property type="protein sequence ID" value="SRAE_2000481400.1"/>
    <property type="gene ID" value="WBGene00265060"/>
</dbReference>
<keyword evidence="3" id="KW-1185">Reference proteome</keyword>
<evidence type="ECO:0000259" key="1">
    <source>
        <dbReference type="Pfam" id="PF07539"/>
    </source>
</evidence>
<dbReference type="GO" id="GO:0032040">
    <property type="term" value="C:small-subunit processome"/>
    <property type="evidence" value="ECO:0007669"/>
    <property type="project" value="TreeGrafter"/>
</dbReference>
<proteinExistence type="predicted"/>
<dbReference type="EMBL" id="LN609529">
    <property type="protein sequence ID" value="CEF70180.1"/>
    <property type="molecule type" value="Genomic_DNA"/>
</dbReference>
<dbReference type="InterPro" id="IPR052575">
    <property type="entry name" value="SSU_processome_comp_20"/>
</dbReference>
<dbReference type="WormBase" id="SRAE_2000481400">
    <property type="protein sequence ID" value="SRP03561"/>
    <property type="gene ID" value="WBGene00265060"/>
</dbReference>
<organism evidence="2">
    <name type="scientific">Strongyloides ratti</name>
    <name type="common">Parasitic roundworm</name>
    <dbReference type="NCBI Taxonomy" id="34506"/>
    <lineage>
        <taxon>Eukaryota</taxon>
        <taxon>Metazoa</taxon>
        <taxon>Ecdysozoa</taxon>
        <taxon>Nematoda</taxon>
        <taxon>Chromadorea</taxon>
        <taxon>Rhabditida</taxon>
        <taxon>Tylenchina</taxon>
        <taxon>Panagrolaimomorpha</taxon>
        <taxon>Strongyloidoidea</taxon>
        <taxon>Strongyloididae</taxon>
        <taxon>Strongyloides</taxon>
    </lineage>
</organism>
<protein>
    <submittedName>
        <fullName evidence="2 4">Down-regulated-in-metastasis protein domain-containing protein</fullName>
    </submittedName>
</protein>
<dbReference type="GeneID" id="36382553"/>
<dbReference type="OrthoDB" id="360653at2759"/>